<feature type="compositionally biased region" description="Basic and acidic residues" evidence="1">
    <location>
        <begin position="24"/>
        <end position="33"/>
    </location>
</feature>
<evidence type="ECO:0000256" key="1">
    <source>
        <dbReference type="SAM" id="MobiDB-lite"/>
    </source>
</evidence>
<dbReference type="EMBL" id="CCKQ01016055">
    <property type="protein sequence ID" value="CDW87917.1"/>
    <property type="molecule type" value="Genomic_DNA"/>
</dbReference>
<feature type="region of interest" description="Disordered" evidence="1">
    <location>
        <begin position="497"/>
        <end position="538"/>
    </location>
</feature>
<keyword evidence="3" id="KW-1185">Reference proteome</keyword>
<dbReference type="InParanoid" id="A0A078B403"/>
<reference evidence="2 3" key="1">
    <citation type="submission" date="2014-06" db="EMBL/GenBank/DDBJ databases">
        <authorList>
            <person name="Swart Estienne"/>
        </authorList>
    </citation>
    <scope>NUCLEOTIDE SEQUENCE [LARGE SCALE GENOMIC DNA]</scope>
    <source>
        <strain evidence="2 3">130c</strain>
    </source>
</reference>
<feature type="compositionally biased region" description="Polar residues" evidence="1">
    <location>
        <begin position="526"/>
        <end position="535"/>
    </location>
</feature>
<dbReference type="OMA" id="KAENDIW"/>
<feature type="compositionally biased region" description="Low complexity" evidence="1">
    <location>
        <begin position="191"/>
        <end position="210"/>
    </location>
</feature>
<organism evidence="2 3">
    <name type="scientific">Stylonychia lemnae</name>
    <name type="common">Ciliate</name>
    <dbReference type="NCBI Taxonomy" id="5949"/>
    <lineage>
        <taxon>Eukaryota</taxon>
        <taxon>Sar</taxon>
        <taxon>Alveolata</taxon>
        <taxon>Ciliophora</taxon>
        <taxon>Intramacronucleata</taxon>
        <taxon>Spirotrichea</taxon>
        <taxon>Stichotrichia</taxon>
        <taxon>Sporadotrichida</taxon>
        <taxon>Oxytrichidae</taxon>
        <taxon>Stylonychinae</taxon>
        <taxon>Stylonychia</taxon>
    </lineage>
</organism>
<name>A0A078B403_STYLE</name>
<proteinExistence type="predicted"/>
<feature type="region of interest" description="Disordered" evidence="1">
    <location>
        <begin position="191"/>
        <end position="216"/>
    </location>
</feature>
<feature type="compositionally biased region" description="Polar residues" evidence="1">
    <location>
        <begin position="771"/>
        <end position="787"/>
    </location>
</feature>
<dbReference type="Proteomes" id="UP000039865">
    <property type="component" value="Unassembled WGS sequence"/>
</dbReference>
<feature type="region of interest" description="Disordered" evidence="1">
    <location>
        <begin position="436"/>
        <end position="467"/>
    </location>
</feature>
<feature type="compositionally biased region" description="Low complexity" evidence="1">
    <location>
        <begin position="498"/>
        <end position="509"/>
    </location>
</feature>
<feature type="region of interest" description="Disordered" evidence="1">
    <location>
        <begin position="686"/>
        <end position="708"/>
    </location>
</feature>
<protein>
    <submittedName>
        <fullName evidence="2">Uncharacterized protein</fullName>
    </submittedName>
</protein>
<feature type="compositionally biased region" description="Polar residues" evidence="1">
    <location>
        <begin position="456"/>
        <end position="467"/>
    </location>
</feature>
<dbReference type="AlphaFoldDB" id="A0A078B403"/>
<feature type="compositionally biased region" description="Polar residues" evidence="1">
    <location>
        <begin position="510"/>
        <end position="519"/>
    </location>
</feature>
<feature type="compositionally biased region" description="Acidic residues" evidence="1">
    <location>
        <begin position="36"/>
        <end position="46"/>
    </location>
</feature>
<feature type="compositionally biased region" description="Low complexity" evidence="1">
    <location>
        <begin position="686"/>
        <end position="701"/>
    </location>
</feature>
<gene>
    <name evidence="2" type="primary">Contig5410.g5791</name>
    <name evidence="2" type="ORF">STYLEM_17032</name>
</gene>
<evidence type="ECO:0000313" key="3">
    <source>
        <dbReference type="Proteomes" id="UP000039865"/>
    </source>
</evidence>
<feature type="compositionally biased region" description="Polar residues" evidence="1">
    <location>
        <begin position="63"/>
        <end position="82"/>
    </location>
</feature>
<feature type="region of interest" description="Disordered" evidence="1">
    <location>
        <begin position="766"/>
        <end position="789"/>
    </location>
</feature>
<sequence>MEFYFKQRQLLNETDLAISLDHNNNNDDNDKYSYESQEEEESEQYEDEHRNDFEDMTSDSENETSYKNEQSSPNQQQKYNQQYARTEVKSNNNNSLIQKPDSHNMTMVQTSQEGKIMQRSSIGDSTSATTQNEDSSSYQTAINISIRPPEKLLEPRRIEKKEQLRCDDEDIVKKNFKRFLRLVEQHKSTVNNQSNMQIQQQQQQAQKQNQLPPDDLNIKTSDDYNTKDLIQTEGIFQLFRIPGQHNNLVRRYCYMLDQDYNHNKVVSLINLIQQQQINPNSNTTRFFFNFDRENAAQMFGYRLAFNTQTDIPKQTQFIKPRNAKNIIAEEQINKLAGRYEIINAFKTKRRLLRPKQNPQLIKELQSKNQKQNQPVAIQNANVQQDLALMTFELKQGEQQSQSVQQQQQQQQQQCDEEIVYERVIQGLPWHYIQSTEPTIRDSSHNKVSNRKHLKHNQISPNKNSTLNSFRQRQQYPNPTLGQYKSQNASQRELYRVLQQKNQQAQPKSQTTQNASQIHSINRVRQDSSQNQNRSMVSKKKSVIVRNFEAHQNNLKQMDITGVLGGVSAHNESLSQSMKQQSNGKVTTTFRQNQMVIQTIKKHVQNQNPNYSGIGGLGLQQFVSKSNTIENNSQFYNSVVQQYMESKSQGYFPQIQNKNQNHNDSHVFLSVNSQSQVQAAQAQQCNLNKNNKTPNTLINNPNKDNLKQRSVTEDDSFGIGIGGRKKLENKIFQEDMMNIQNTSIERYMKRQQQIQSYKISRNIFDNKEDSLSQKSHNLSQNKRSSGTGNLLQNLNIQPQIQINLKQSILQDSQIKNQLPVSNSLPSNNDIENITIGRNNANTSNLAKLIQPNVSKTGLNLTSLPNPPMLFVQKYREHQLKLNQRMEKRNLNDLSFNKSDNGNSDGVFEKVNHRIMMGDSKQPFTKIFNELDNNLFYNSKHPPSNHQLANLMNIESESFCFDTSKNLSPLRPITILNPETQHPKMQTSPHSRLSSYHYQFLNNSLEQGYNYNFTSGGKGGLKEANSIEMANPYNSKKYQQIREAGQELSFYQSKN</sequence>
<accession>A0A078B403</accession>
<feature type="region of interest" description="Disordered" evidence="1">
    <location>
        <begin position="109"/>
        <end position="138"/>
    </location>
</feature>
<evidence type="ECO:0000313" key="2">
    <source>
        <dbReference type="EMBL" id="CDW87917.1"/>
    </source>
</evidence>
<feature type="region of interest" description="Disordered" evidence="1">
    <location>
        <begin position="19"/>
        <end position="82"/>
    </location>
</feature>